<feature type="domain" description="PAC" evidence="9">
    <location>
        <begin position="219"/>
        <end position="271"/>
    </location>
</feature>
<dbReference type="SMART" id="SM00086">
    <property type="entry name" value="PAC"/>
    <property type="match status" value="2"/>
</dbReference>
<dbReference type="EC" id="2.7.13.3" evidence="2"/>
<dbReference type="GO" id="GO:0000155">
    <property type="term" value="F:phosphorelay sensor kinase activity"/>
    <property type="evidence" value="ECO:0007669"/>
    <property type="project" value="InterPro"/>
</dbReference>
<dbReference type="SUPFAM" id="SSF47384">
    <property type="entry name" value="Homodimeric domain of signal transducing histidine kinase"/>
    <property type="match status" value="1"/>
</dbReference>
<keyword evidence="10" id="KW-0418">Kinase</keyword>
<dbReference type="InterPro" id="IPR003594">
    <property type="entry name" value="HATPase_dom"/>
</dbReference>
<dbReference type="CDD" id="cd00082">
    <property type="entry name" value="HisKA"/>
    <property type="match status" value="1"/>
</dbReference>
<dbReference type="SMART" id="SM00388">
    <property type="entry name" value="HisKA"/>
    <property type="match status" value="1"/>
</dbReference>
<sequence length="651" mass="71685">MNAAGMTKAALLVGTTEVERFRLLVEAVTDYAIYMLDTNGIVTSWNAGAERIKGYKASEILGRSFANFYEEADRKAGIPQRVLAIATRDGKFQAEGWRVRKDGSRFWAFVIIDAIYDNGELIGFAKITRDLTERREAEEELRRSEELFRRLVEGVTDYAIYMLDPDGIVSNWNAGAQRIKGYGPDEIVGQHFSIFYTDDDRSRGEPARSLAIAEREGRFEAEAWRQRKDGSRFWANVVIDAIRDPSGKLVGFAKITRDITERREVQLALERTREALAHSQKIEAIGKLTGGVAHDFNNLLTVVLGSLDLLRRYLPNDDPRVTRLLDNALQGAQRGATLTQRMLAFARRQELDLRPVDLVELTRGMRDLLQRSLGPQIAIETRFPLPLDYVMADPHQLETALLNLAINARDAMPAGGILTIAARNEATVADAPLRPGRYVRLTLRDTGEGMDAETLTRATEPFFTTKGTGKGTGLGLSMVHGMVEQLGGQLILHSKPGEGTTAELWLPAVEQAAATEPSEAGIRTIAQSRALTILAVDDDALVLANTRAMLEDLGHTVVVAYSGEQALERLERTPTVDLVITDHAMPKMTGSDLAKTIMARRPGMPIILATGYAELPPAAESSVPRLSKPFRQDALAEAVANAVRTSREASP</sequence>
<keyword evidence="11" id="KW-1185">Reference proteome</keyword>
<dbReference type="PANTHER" id="PTHR43065">
    <property type="entry name" value="SENSOR HISTIDINE KINASE"/>
    <property type="match status" value="1"/>
</dbReference>
<feature type="domain" description="PAC" evidence="9">
    <location>
        <begin position="92"/>
        <end position="143"/>
    </location>
</feature>
<dbReference type="InterPro" id="IPR001789">
    <property type="entry name" value="Sig_transdc_resp-reg_receiver"/>
</dbReference>
<dbReference type="Pfam" id="PF13426">
    <property type="entry name" value="PAS_9"/>
    <property type="match status" value="2"/>
</dbReference>
<evidence type="ECO:0000256" key="5">
    <source>
        <dbReference type="SAM" id="Coils"/>
    </source>
</evidence>
<dbReference type="InterPro" id="IPR003661">
    <property type="entry name" value="HisK_dim/P_dom"/>
</dbReference>
<dbReference type="Pfam" id="PF00512">
    <property type="entry name" value="HisKA"/>
    <property type="match status" value="1"/>
</dbReference>
<feature type="modified residue" description="4-aspartylphosphate" evidence="4">
    <location>
        <position position="582"/>
    </location>
</feature>
<keyword evidence="5" id="KW-0175">Coiled coil</keyword>
<dbReference type="PROSITE" id="PS50113">
    <property type="entry name" value="PAC"/>
    <property type="match status" value="2"/>
</dbReference>
<dbReference type="SUPFAM" id="SSF55874">
    <property type="entry name" value="ATPase domain of HSP90 chaperone/DNA topoisomerase II/histidine kinase"/>
    <property type="match status" value="1"/>
</dbReference>
<feature type="domain" description="Histidine kinase" evidence="6">
    <location>
        <begin position="291"/>
        <end position="510"/>
    </location>
</feature>
<dbReference type="PANTHER" id="PTHR43065:SF49">
    <property type="entry name" value="HISTIDINE KINASE"/>
    <property type="match status" value="1"/>
</dbReference>
<dbReference type="InterPro" id="IPR011006">
    <property type="entry name" value="CheY-like_superfamily"/>
</dbReference>
<name>A0A512N216_9HYPH</name>
<keyword evidence="10" id="KW-0808">Transferase</keyword>
<dbReference type="InterPro" id="IPR001610">
    <property type="entry name" value="PAC"/>
</dbReference>
<comment type="caution">
    <text evidence="10">The sequence shown here is derived from an EMBL/GenBank/DDBJ whole genome shotgun (WGS) entry which is preliminary data.</text>
</comment>
<dbReference type="NCBIfam" id="TIGR00229">
    <property type="entry name" value="sensory_box"/>
    <property type="match status" value="2"/>
</dbReference>
<accession>A0A512N216</accession>
<evidence type="ECO:0000259" key="9">
    <source>
        <dbReference type="PROSITE" id="PS50113"/>
    </source>
</evidence>
<evidence type="ECO:0000313" key="10">
    <source>
        <dbReference type="EMBL" id="GEP53027.1"/>
    </source>
</evidence>
<feature type="domain" description="PAS" evidence="8">
    <location>
        <begin position="144"/>
        <end position="199"/>
    </location>
</feature>
<feature type="coiled-coil region" evidence="5">
    <location>
        <begin position="127"/>
        <end position="154"/>
    </location>
</feature>
<feature type="domain" description="Response regulatory" evidence="7">
    <location>
        <begin position="532"/>
        <end position="643"/>
    </location>
</feature>
<evidence type="ECO:0000259" key="8">
    <source>
        <dbReference type="PROSITE" id="PS50112"/>
    </source>
</evidence>
<dbReference type="Gene3D" id="3.30.565.10">
    <property type="entry name" value="Histidine kinase-like ATPase, C-terminal domain"/>
    <property type="match status" value="1"/>
</dbReference>
<dbReference type="PROSITE" id="PS50109">
    <property type="entry name" value="HIS_KIN"/>
    <property type="match status" value="1"/>
</dbReference>
<dbReference type="Gene3D" id="1.10.287.130">
    <property type="match status" value="1"/>
</dbReference>
<dbReference type="SMART" id="SM00387">
    <property type="entry name" value="HATPase_c"/>
    <property type="match status" value="1"/>
</dbReference>
<dbReference type="SUPFAM" id="SSF55785">
    <property type="entry name" value="PYP-like sensor domain (PAS domain)"/>
    <property type="match status" value="2"/>
</dbReference>
<feature type="domain" description="PAS" evidence="8">
    <location>
        <begin position="17"/>
        <end position="74"/>
    </location>
</feature>
<evidence type="ECO:0000256" key="1">
    <source>
        <dbReference type="ARBA" id="ARBA00000085"/>
    </source>
</evidence>
<dbReference type="PROSITE" id="PS50112">
    <property type="entry name" value="PAS"/>
    <property type="match status" value="2"/>
</dbReference>
<dbReference type="PROSITE" id="PS50110">
    <property type="entry name" value="RESPONSE_REGULATORY"/>
    <property type="match status" value="1"/>
</dbReference>
<reference evidence="10 11" key="1">
    <citation type="submission" date="2019-07" db="EMBL/GenBank/DDBJ databases">
        <title>Whole genome shotgun sequence of Reyranella soli NBRC 108950.</title>
        <authorList>
            <person name="Hosoyama A."/>
            <person name="Uohara A."/>
            <person name="Ohji S."/>
            <person name="Ichikawa N."/>
        </authorList>
    </citation>
    <scope>NUCLEOTIDE SEQUENCE [LARGE SCALE GENOMIC DNA]</scope>
    <source>
        <strain evidence="10 11">NBRC 108950</strain>
    </source>
</reference>
<organism evidence="10 11">
    <name type="scientific">Reyranella soli</name>
    <dbReference type="NCBI Taxonomy" id="1230389"/>
    <lineage>
        <taxon>Bacteria</taxon>
        <taxon>Pseudomonadati</taxon>
        <taxon>Pseudomonadota</taxon>
        <taxon>Alphaproteobacteria</taxon>
        <taxon>Hyphomicrobiales</taxon>
        <taxon>Reyranellaceae</taxon>
        <taxon>Reyranella</taxon>
    </lineage>
</organism>
<gene>
    <name evidence="10" type="ORF">RSO01_01930</name>
</gene>
<dbReference type="Gene3D" id="3.40.50.2300">
    <property type="match status" value="1"/>
</dbReference>
<dbReference type="Gene3D" id="3.30.450.20">
    <property type="entry name" value="PAS domain"/>
    <property type="match status" value="2"/>
</dbReference>
<dbReference type="PRINTS" id="PR00344">
    <property type="entry name" value="BCTRLSENSOR"/>
</dbReference>
<dbReference type="InterPro" id="IPR005467">
    <property type="entry name" value="His_kinase_dom"/>
</dbReference>
<dbReference type="InterPro" id="IPR000700">
    <property type="entry name" value="PAS-assoc_C"/>
</dbReference>
<dbReference type="Pfam" id="PF02518">
    <property type="entry name" value="HATPase_c"/>
    <property type="match status" value="1"/>
</dbReference>
<dbReference type="InterPro" id="IPR036097">
    <property type="entry name" value="HisK_dim/P_sf"/>
</dbReference>
<dbReference type="AlphaFoldDB" id="A0A512N216"/>
<dbReference type="InterPro" id="IPR000014">
    <property type="entry name" value="PAS"/>
</dbReference>
<dbReference type="Pfam" id="PF00072">
    <property type="entry name" value="Response_reg"/>
    <property type="match status" value="1"/>
</dbReference>
<dbReference type="Proteomes" id="UP000321058">
    <property type="component" value="Unassembled WGS sequence"/>
</dbReference>
<evidence type="ECO:0000259" key="7">
    <source>
        <dbReference type="PROSITE" id="PS50110"/>
    </source>
</evidence>
<evidence type="ECO:0000256" key="3">
    <source>
        <dbReference type="ARBA" id="ARBA00022553"/>
    </source>
</evidence>
<comment type="catalytic activity">
    <reaction evidence="1">
        <text>ATP + protein L-histidine = ADP + protein N-phospho-L-histidine.</text>
        <dbReference type="EC" id="2.7.13.3"/>
    </reaction>
</comment>
<protein>
    <recommendedName>
        <fullName evidence="2">histidine kinase</fullName>
        <ecNumber evidence="2">2.7.13.3</ecNumber>
    </recommendedName>
</protein>
<evidence type="ECO:0000313" key="11">
    <source>
        <dbReference type="Proteomes" id="UP000321058"/>
    </source>
</evidence>
<proteinExistence type="predicted"/>
<dbReference type="CDD" id="cd00130">
    <property type="entry name" value="PAS"/>
    <property type="match status" value="2"/>
</dbReference>
<dbReference type="InterPro" id="IPR036890">
    <property type="entry name" value="HATPase_C_sf"/>
</dbReference>
<dbReference type="SMART" id="SM00448">
    <property type="entry name" value="REC"/>
    <property type="match status" value="1"/>
</dbReference>
<evidence type="ECO:0000256" key="4">
    <source>
        <dbReference type="PROSITE-ProRule" id="PRU00169"/>
    </source>
</evidence>
<evidence type="ECO:0000259" key="6">
    <source>
        <dbReference type="PROSITE" id="PS50109"/>
    </source>
</evidence>
<dbReference type="SMART" id="SM00091">
    <property type="entry name" value="PAS"/>
    <property type="match status" value="2"/>
</dbReference>
<dbReference type="InterPro" id="IPR004358">
    <property type="entry name" value="Sig_transdc_His_kin-like_C"/>
</dbReference>
<keyword evidence="3 4" id="KW-0597">Phosphoprotein</keyword>
<dbReference type="SUPFAM" id="SSF52172">
    <property type="entry name" value="CheY-like"/>
    <property type="match status" value="1"/>
</dbReference>
<dbReference type="InterPro" id="IPR035965">
    <property type="entry name" value="PAS-like_dom_sf"/>
</dbReference>
<evidence type="ECO:0000256" key="2">
    <source>
        <dbReference type="ARBA" id="ARBA00012438"/>
    </source>
</evidence>
<dbReference type="RefSeq" id="WP_246157927.1">
    <property type="nucleotide sequence ID" value="NZ_BKAJ01000004.1"/>
</dbReference>
<dbReference type="EMBL" id="BKAJ01000004">
    <property type="protein sequence ID" value="GEP53027.1"/>
    <property type="molecule type" value="Genomic_DNA"/>
</dbReference>